<dbReference type="InterPro" id="IPR036291">
    <property type="entry name" value="NAD(P)-bd_dom_sf"/>
</dbReference>
<dbReference type="CDD" id="cd08267">
    <property type="entry name" value="MDR1"/>
    <property type="match status" value="1"/>
</dbReference>
<dbReference type="PANTHER" id="PTHR44013:SF1">
    <property type="entry name" value="ZINC-TYPE ALCOHOL DEHYDROGENASE-LIKE PROTEIN C16A3.02C"/>
    <property type="match status" value="1"/>
</dbReference>
<dbReference type="PANTHER" id="PTHR44013">
    <property type="entry name" value="ZINC-TYPE ALCOHOL DEHYDROGENASE-LIKE PROTEIN C16A3.02C"/>
    <property type="match status" value="1"/>
</dbReference>
<comment type="caution">
    <text evidence="2">The sequence shown here is derived from an EMBL/GenBank/DDBJ whole genome shotgun (WGS) entry which is preliminary data.</text>
</comment>
<dbReference type="InterPro" id="IPR052733">
    <property type="entry name" value="Chloroplast_QOR"/>
</dbReference>
<dbReference type="Gene3D" id="3.40.50.720">
    <property type="entry name" value="NAD(P)-binding Rossmann-like Domain"/>
    <property type="match status" value="1"/>
</dbReference>
<evidence type="ECO:0000313" key="3">
    <source>
        <dbReference type="Proteomes" id="UP001612741"/>
    </source>
</evidence>
<dbReference type="PROSITE" id="PS01162">
    <property type="entry name" value="QOR_ZETA_CRYSTAL"/>
    <property type="match status" value="1"/>
</dbReference>
<dbReference type="SMART" id="SM00829">
    <property type="entry name" value="PKS_ER"/>
    <property type="match status" value="1"/>
</dbReference>
<gene>
    <name evidence="2" type="ORF">ACIBG2_35605</name>
</gene>
<evidence type="ECO:0000259" key="1">
    <source>
        <dbReference type="SMART" id="SM00829"/>
    </source>
</evidence>
<proteinExistence type="predicted"/>
<dbReference type="InterPro" id="IPR020843">
    <property type="entry name" value="ER"/>
</dbReference>
<dbReference type="Pfam" id="PF08240">
    <property type="entry name" value="ADH_N"/>
    <property type="match status" value="1"/>
</dbReference>
<dbReference type="SUPFAM" id="SSF51735">
    <property type="entry name" value="NAD(P)-binding Rossmann-fold domains"/>
    <property type="match status" value="1"/>
</dbReference>
<dbReference type="Pfam" id="PF13602">
    <property type="entry name" value="ADH_zinc_N_2"/>
    <property type="match status" value="1"/>
</dbReference>
<dbReference type="InterPro" id="IPR011032">
    <property type="entry name" value="GroES-like_sf"/>
</dbReference>
<dbReference type="EMBL" id="JBITGY010000010">
    <property type="protein sequence ID" value="MFI6502751.1"/>
    <property type="molecule type" value="Genomic_DNA"/>
</dbReference>
<keyword evidence="3" id="KW-1185">Reference proteome</keyword>
<dbReference type="InterPro" id="IPR002364">
    <property type="entry name" value="Quin_OxRdtase/zeta-crystal_CS"/>
</dbReference>
<dbReference type="SUPFAM" id="SSF50129">
    <property type="entry name" value="GroES-like"/>
    <property type="match status" value="1"/>
</dbReference>
<accession>A0ABW7Z414</accession>
<organism evidence="2 3">
    <name type="scientific">Nonomuraea typhae</name>
    <dbReference type="NCBI Taxonomy" id="2603600"/>
    <lineage>
        <taxon>Bacteria</taxon>
        <taxon>Bacillati</taxon>
        <taxon>Actinomycetota</taxon>
        <taxon>Actinomycetes</taxon>
        <taxon>Streptosporangiales</taxon>
        <taxon>Streptosporangiaceae</taxon>
        <taxon>Nonomuraea</taxon>
    </lineage>
</organism>
<feature type="domain" description="Enoyl reductase (ER)" evidence="1">
    <location>
        <begin position="13"/>
        <end position="315"/>
    </location>
</feature>
<evidence type="ECO:0000313" key="2">
    <source>
        <dbReference type="EMBL" id="MFI6502751.1"/>
    </source>
</evidence>
<protein>
    <submittedName>
        <fullName evidence="2">NAD(P)-dependent alcohol dehydrogenase</fullName>
    </submittedName>
</protein>
<dbReference type="Proteomes" id="UP001612741">
    <property type="component" value="Unassembled WGS sequence"/>
</dbReference>
<reference evidence="2 3" key="1">
    <citation type="submission" date="2024-10" db="EMBL/GenBank/DDBJ databases">
        <title>The Natural Products Discovery Center: Release of the First 8490 Sequenced Strains for Exploring Actinobacteria Biosynthetic Diversity.</title>
        <authorList>
            <person name="Kalkreuter E."/>
            <person name="Kautsar S.A."/>
            <person name="Yang D."/>
            <person name="Bader C.D."/>
            <person name="Teijaro C.N."/>
            <person name="Fluegel L."/>
            <person name="Davis C.M."/>
            <person name="Simpson J.R."/>
            <person name="Lauterbach L."/>
            <person name="Steele A.D."/>
            <person name="Gui C."/>
            <person name="Meng S."/>
            <person name="Li G."/>
            <person name="Viehrig K."/>
            <person name="Ye F."/>
            <person name="Su P."/>
            <person name="Kiefer A.F."/>
            <person name="Nichols A."/>
            <person name="Cepeda A.J."/>
            <person name="Yan W."/>
            <person name="Fan B."/>
            <person name="Jiang Y."/>
            <person name="Adhikari A."/>
            <person name="Zheng C.-J."/>
            <person name="Schuster L."/>
            <person name="Cowan T.M."/>
            <person name="Smanski M.J."/>
            <person name="Chevrette M.G."/>
            <person name="De Carvalho L.P.S."/>
            <person name="Shen B."/>
        </authorList>
    </citation>
    <scope>NUCLEOTIDE SEQUENCE [LARGE SCALE GENOMIC DNA]</scope>
    <source>
        <strain evidence="2 3">NPDC050545</strain>
    </source>
</reference>
<dbReference type="Gene3D" id="3.90.180.10">
    <property type="entry name" value="Medium-chain alcohol dehydrogenases, catalytic domain"/>
    <property type="match status" value="1"/>
</dbReference>
<dbReference type="RefSeq" id="WP_397088257.1">
    <property type="nucleotide sequence ID" value="NZ_JBITGY010000010.1"/>
</dbReference>
<sequence>MKAISHQRYGPAGVLSLTDLPIPSPGEGEVLVRVHAAGVDTGVIHLMTGRPYLMRPATGLRAPRKQVRGTDVAGTVEAVGAGVTRFRPGEAVFGSCDAAFAEYAVAEAGKLAPMPGGVAFEAAAAVPTSGATALTAVRGRVAAGQKALVIGAGGGVGGFAVQLAKAQGAHVTGVCGPGKAGPVRELGADHVVDYTREEVTGCYDLVVDTAGGRPLRSLRRLLTPGGALVIVGSEGGGPWLGGMHRQLQAALLNPFTRQGLHAPFVFTTGAHLDELAGHLASGQVRPLVSATYPLEETPAAVAHVARGHTLGKVVITVGSAR</sequence>
<name>A0ABW7Z414_9ACTN</name>
<dbReference type="InterPro" id="IPR013154">
    <property type="entry name" value="ADH-like_N"/>
</dbReference>